<dbReference type="OrthoDB" id="629929at2"/>
<dbReference type="InterPro" id="IPR018062">
    <property type="entry name" value="HTH_AraC-typ_CS"/>
</dbReference>
<dbReference type="InterPro" id="IPR009057">
    <property type="entry name" value="Homeodomain-like_sf"/>
</dbReference>
<evidence type="ECO:0000256" key="2">
    <source>
        <dbReference type="ARBA" id="ARBA00023125"/>
    </source>
</evidence>
<protein>
    <submittedName>
        <fullName evidence="5">AraC family transcriptional regulator</fullName>
    </submittedName>
</protein>
<dbReference type="AlphaFoldDB" id="A0A2H3KWT9"/>
<dbReference type="SMART" id="SM00342">
    <property type="entry name" value="HTH_ARAC"/>
    <property type="match status" value="1"/>
</dbReference>
<dbReference type="PRINTS" id="PR00032">
    <property type="entry name" value="HTHARAC"/>
</dbReference>
<evidence type="ECO:0000313" key="6">
    <source>
        <dbReference type="EMBL" id="TQM39510.1"/>
    </source>
</evidence>
<keyword evidence="1" id="KW-0805">Transcription regulation</keyword>
<evidence type="ECO:0000256" key="1">
    <source>
        <dbReference type="ARBA" id="ARBA00023015"/>
    </source>
</evidence>
<dbReference type="PROSITE" id="PS00041">
    <property type="entry name" value="HTH_ARAC_FAMILY_1"/>
    <property type="match status" value="1"/>
</dbReference>
<dbReference type="Pfam" id="PF12833">
    <property type="entry name" value="HTH_18"/>
    <property type="match status" value="1"/>
</dbReference>
<keyword evidence="3" id="KW-0804">Transcription</keyword>
<dbReference type="InterPro" id="IPR020449">
    <property type="entry name" value="Tscrpt_reg_AraC-type_HTH"/>
</dbReference>
<evidence type="ECO:0000313" key="7">
    <source>
        <dbReference type="Proteomes" id="UP000220828"/>
    </source>
</evidence>
<dbReference type="PANTHER" id="PTHR43280">
    <property type="entry name" value="ARAC-FAMILY TRANSCRIPTIONAL REGULATOR"/>
    <property type="match status" value="1"/>
</dbReference>
<dbReference type="SUPFAM" id="SSF46689">
    <property type="entry name" value="Homeodomain-like"/>
    <property type="match status" value="1"/>
</dbReference>
<proteinExistence type="predicted"/>
<feature type="domain" description="HTH araC/xylS-type" evidence="4">
    <location>
        <begin position="189"/>
        <end position="299"/>
    </location>
</feature>
<comment type="caution">
    <text evidence="5">The sequence shown here is derived from an EMBL/GenBank/DDBJ whole genome shotgun (WGS) entry which is preliminary data.</text>
</comment>
<dbReference type="PANTHER" id="PTHR43280:SF32">
    <property type="entry name" value="TRANSCRIPTIONAL REGULATORY PROTEIN"/>
    <property type="match status" value="1"/>
</dbReference>
<reference evidence="5 7" key="1">
    <citation type="submission" date="2017-09" db="EMBL/GenBank/DDBJ databases">
        <title>Whole genomes of Flavobacteriaceae.</title>
        <authorList>
            <person name="Stine C."/>
            <person name="Li C."/>
            <person name="Tadesse D."/>
        </authorList>
    </citation>
    <scope>NUCLEOTIDE SEQUENCE [LARGE SCALE GENOMIC DNA]</scope>
    <source>
        <strain evidence="5 7">ATCC 35036</strain>
    </source>
</reference>
<dbReference type="Proteomes" id="UP000320773">
    <property type="component" value="Unassembled WGS sequence"/>
</dbReference>
<dbReference type="GO" id="GO:0003700">
    <property type="term" value="F:DNA-binding transcription factor activity"/>
    <property type="evidence" value="ECO:0007669"/>
    <property type="project" value="InterPro"/>
</dbReference>
<dbReference type="PROSITE" id="PS01124">
    <property type="entry name" value="HTH_ARAC_FAMILY_2"/>
    <property type="match status" value="1"/>
</dbReference>
<dbReference type="InterPro" id="IPR018060">
    <property type="entry name" value="HTH_AraC"/>
</dbReference>
<evidence type="ECO:0000313" key="5">
    <source>
        <dbReference type="EMBL" id="PDS23700.1"/>
    </source>
</evidence>
<dbReference type="Gene3D" id="1.10.10.60">
    <property type="entry name" value="Homeodomain-like"/>
    <property type="match status" value="1"/>
</dbReference>
<dbReference type="EMBL" id="VFPJ01000001">
    <property type="protein sequence ID" value="TQM39510.1"/>
    <property type="molecule type" value="Genomic_DNA"/>
</dbReference>
<dbReference type="Proteomes" id="UP000220828">
    <property type="component" value="Unassembled WGS sequence"/>
</dbReference>
<evidence type="ECO:0000259" key="4">
    <source>
        <dbReference type="PROSITE" id="PS01124"/>
    </source>
</evidence>
<dbReference type="GO" id="GO:0043565">
    <property type="term" value="F:sequence-specific DNA binding"/>
    <property type="evidence" value="ECO:0007669"/>
    <property type="project" value="InterPro"/>
</dbReference>
<evidence type="ECO:0000313" key="8">
    <source>
        <dbReference type="Proteomes" id="UP000320773"/>
    </source>
</evidence>
<reference evidence="6 8" key="2">
    <citation type="submission" date="2019-06" db="EMBL/GenBank/DDBJ databases">
        <title>Genomic Encyclopedia of Archaeal and Bacterial Type Strains, Phase II (KMG-II): from individual species to whole genera.</title>
        <authorList>
            <person name="Goeker M."/>
        </authorList>
    </citation>
    <scope>NUCLEOTIDE SEQUENCE [LARGE SCALE GENOMIC DNA]</scope>
    <source>
        <strain evidence="6 8">DSM 24789</strain>
    </source>
</reference>
<gene>
    <name evidence="5" type="ORF">B0A77_09970</name>
    <name evidence="6" type="ORF">BC670_0309</name>
</gene>
<dbReference type="RefSeq" id="WP_089080651.1">
    <property type="nucleotide sequence ID" value="NZ_PCMW01000055.1"/>
</dbReference>
<dbReference type="EMBL" id="PCMW01000055">
    <property type="protein sequence ID" value="PDS23700.1"/>
    <property type="molecule type" value="Genomic_DNA"/>
</dbReference>
<accession>A0A2H3KWT9</accession>
<name>A0A2H3KWT9_9FLAO</name>
<sequence length="299" mass="34878">MEKPETLADFYKNKFNWMPENLKNELGHFNVFTLAPFVGDKAQPIPYKRRDFFKISLAKGNSNVYFADQVVEVKKQALCFSNPQIPYKWDHLEEYRAGYFCIFNTHFFHQFGNLNQYTVFQPNGTPIFELTDEQLAKVEPIFVKMLDEINADYVFKYDLLRNMVYELLHFAMKLEPKARINGHSINASERIATLFLELLERQFPIDDAHQSMQIGTASEFANQLNVHVNHLNRAIKAVTHKTTSQLIAERKVQEAKILLKHSLWNISEIGYSLGFQEGTHFNSFFKKHVGISPSQFRTQ</sequence>
<keyword evidence="2" id="KW-0238">DNA-binding</keyword>
<organism evidence="5 7">
    <name type="scientific">Flavobacterium branchiophilum</name>
    <dbReference type="NCBI Taxonomy" id="55197"/>
    <lineage>
        <taxon>Bacteria</taxon>
        <taxon>Pseudomonadati</taxon>
        <taxon>Bacteroidota</taxon>
        <taxon>Flavobacteriia</taxon>
        <taxon>Flavobacteriales</taxon>
        <taxon>Flavobacteriaceae</taxon>
        <taxon>Flavobacterium</taxon>
    </lineage>
</organism>
<evidence type="ECO:0000256" key="3">
    <source>
        <dbReference type="ARBA" id="ARBA00023163"/>
    </source>
</evidence>